<evidence type="ECO:0000313" key="2">
    <source>
        <dbReference type="Proteomes" id="UP000236291"/>
    </source>
</evidence>
<protein>
    <submittedName>
        <fullName evidence="1">Ccp-like protein</fullName>
    </submittedName>
</protein>
<dbReference type="PANTHER" id="PTHR36373">
    <property type="entry name" value="EXPRESSED PROTEIN"/>
    <property type="match status" value="1"/>
</dbReference>
<organism evidence="1 2">
    <name type="scientific">Trifolium pratense</name>
    <name type="common">Red clover</name>
    <dbReference type="NCBI Taxonomy" id="57577"/>
    <lineage>
        <taxon>Eukaryota</taxon>
        <taxon>Viridiplantae</taxon>
        <taxon>Streptophyta</taxon>
        <taxon>Embryophyta</taxon>
        <taxon>Tracheophyta</taxon>
        <taxon>Spermatophyta</taxon>
        <taxon>Magnoliopsida</taxon>
        <taxon>eudicotyledons</taxon>
        <taxon>Gunneridae</taxon>
        <taxon>Pentapetalae</taxon>
        <taxon>rosids</taxon>
        <taxon>fabids</taxon>
        <taxon>Fabales</taxon>
        <taxon>Fabaceae</taxon>
        <taxon>Papilionoideae</taxon>
        <taxon>50 kb inversion clade</taxon>
        <taxon>NPAAA clade</taxon>
        <taxon>Hologalegina</taxon>
        <taxon>IRL clade</taxon>
        <taxon>Trifolieae</taxon>
        <taxon>Trifolium</taxon>
    </lineage>
</organism>
<dbReference type="Proteomes" id="UP000236291">
    <property type="component" value="Unassembled WGS sequence"/>
</dbReference>
<gene>
    <name evidence="1" type="ORF">L195_g056410</name>
</gene>
<evidence type="ECO:0000313" key="1">
    <source>
        <dbReference type="EMBL" id="PNX68877.1"/>
    </source>
</evidence>
<dbReference type="AlphaFoldDB" id="A0A2K3KRH3"/>
<proteinExistence type="predicted"/>
<name>A0A2K3KRH3_TRIPR</name>
<comment type="caution">
    <text evidence="1">The sequence shown here is derived from an EMBL/GenBank/DDBJ whole genome shotgun (WGS) entry which is preliminary data.</text>
</comment>
<sequence>MEPAKIDWKNLEWNFTVDELYEHLNAPKFVDFLSLNHNNNNNNDDEAWFCKPDWIFLNWVVQRLHFSQLGYSKI</sequence>
<reference evidence="1 2" key="1">
    <citation type="journal article" date="2014" name="Am. J. Bot.">
        <title>Genome assembly and annotation for red clover (Trifolium pratense; Fabaceae).</title>
        <authorList>
            <person name="Istvanek J."/>
            <person name="Jaros M."/>
            <person name="Krenek A."/>
            <person name="Repkova J."/>
        </authorList>
    </citation>
    <scope>NUCLEOTIDE SEQUENCE [LARGE SCALE GENOMIC DNA]</scope>
    <source>
        <strain evidence="2">cv. Tatra</strain>
        <tissue evidence="1">Young leaves</tissue>
    </source>
</reference>
<accession>A0A2K3KRH3</accession>
<dbReference type="ExpressionAtlas" id="A0A2K3KRH3">
    <property type="expression patterns" value="baseline"/>
</dbReference>
<dbReference type="EMBL" id="ASHM01106769">
    <property type="protein sequence ID" value="PNX68877.1"/>
    <property type="molecule type" value="Genomic_DNA"/>
</dbReference>
<dbReference type="PANTHER" id="PTHR36373:SF1">
    <property type="entry name" value="EXPRESSED PROTEIN"/>
    <property type="match status" value="1"/>
</dbReference>
<reference evidence="1 2" key="2">
    <citation type="journal article" date="2017" name="Front. Plant Sci.">
        <title>Gene Classification and Mining of Molecular Markers Useful in Red Clover (Trifolium pratense) Breeding.</title>
        <authorList>
            <person name="Istvanek J."/>
            <person name="Dluhosova J."/>
            <person name="Dluhos P."/>
            <person name="Patkova L."/>
            <person name="Nedelnik J."/>
            <person name="Repkova J."/>
        </authorList>
    </citation>
    <scope>NUCLEOTIDE SEQUENCE [LARGE SCALE GENOMIC DNA]</scope>
    <source>
        <strain evidence="2">cv. Tatra</strain>
        <tissue evidence="1">Young leaves</tissue>
    </source>
</reference>